<evidence type="ECO:0000313" key="1">
    <source>
        <dbReference type="EMBL" id="SLM29485.1"/>
    </source>
</evidence>
<reference evidence="1 2" key="1">
    <citation type="submission" date="2017-03" db="EMBL/GenBank/DDBJ databases">
        <authorList>
            <person name="Afonso C.L."/>
            <person name="Miller P.J."/>
            <person name="Scott M.A."/>
            <person name="Spackman E."/>
            <person name="Goraichik I."/>
            <person name="Dimitrov K.M."/>
            <person name="Suarez D.L."/>
            <person name="Swayne D.E."/>
        </authorList>
    </citation>
    <scope>NUCLEOTIDE SEQUENCE [LARGE SCALE GENOMIC DNA]</scope>
    <source>
        <strain evidence="1">PRJEB14757</strain>
    </source>
</reference>
<protein>
    <submittedName>
        <fullName evidence="1">Uncharacterized protein</fullName>
    </submittedName>
</protein>
<proteinExistence type="predicted"/>
<dbReference type="EMBL" id="FWEV01000093">
    <property type="protein sequence ID" value="SLM29485.1"/>
    <property type="molecule type" value="Genomic_DNA"/>
</dbReference>
<keyword evidence="2" id="KW-1185">Reference proteome</keyword>
<organism evidence="1 2">
    <name type="scientific">Desulfamplus magnetovallimortis</name>
    <dbReference type="NCBI Taxonomy" id="1246637"/>
    <lineage>
        <taxon>Bacteria</taxon>
        <taxon>Pseudomonadati</taxon>
        <taxon>Thermodesulfobacteriota</taxon>
        <taxon>Desulfobacteria</taxon>
        <taxon>Desulfobacterales</taxon>
        <taxon>Desulfobacteraceae</taxon>
        <taxon>Desulfamplus</taxon>
    </lineage>
</organism>
<evidence type="ECO:0000313" key="2">
    <source>
        <dbReference type="Proteomes" id="UP000191931"/>
    </source>
</evidence>
<dbReference type="AlphaFoldDB" id="A0A1W1HAR6"/>
<accession>A0A1W1HAR6</accession>
<sequence length="96" mass="10498">MIFNLLGIPVNPAQKKDTNRINKNQKIAKAAKRVAATLTGLSPETLVAVNQPLAMDIGASENMKFITQVTVQGRPISVFFAMGEKTSLQLEEKQML</sequence>
<dbReference type="RefSeq" id="WP_080806457.1">
    <property type="nucleotide sequence ID" value="NZ_LT828553.1"/>
</dbReference>
<gene>
    <name evidence="1" type="ORF">MTBBW1_1820004</name>
</gene>
<dbReference type="Proteomes" id="UP000191931">
    <property type="component" value="Unassembled WGS sequence"/>
</dbReference>
<dbReference type="STRING" id="1246637.MTBBW1_1820004"/>
<name>A0A1W1HAR6_9BACT</name>